<evidence type="ECO:0000313" key="4">
    <source>
        <dbReference type="Proteomes" id="UP000244441"/>
    </source>
</evidence>
<dbReference type="KEGG" id="cate:C2869_10105"/>
<proteinExistence type="predicted"/>
<keyword evidence="1" id="KW-0812">Transmembrane</keyword>
<dbReference type="Pfam" id="PF00534">
    <property type="entry name" value="Glycos_transf_1"/>
    <property type="match status" value="1"/>
</dbReference>
<dbReference type="AlphaFoldDB" id="A0A2S0VRA8"/>
<protein>
    <recommendedName>
        <fullName evidence="2">Glycosyl transferase family 1 domain-containing protein</fullName>
    </recommendedName>
</protein>
<dbReference type="RefSeq" id="WP_108602811.1">
    <property type="nucleotide sequence ID" value="NZ_CP026604.1"/>
</dbReference>
<dbReference type="PANTHER" id="PTHR45947">
    <property type="entry name" value="SULFOQUINOVOSYL TRANSFERASE SQD2"/>
    <property type="match status" value="1"/>
</dbReference>
<dbReference type="InterPro" id="IPR001296">
    <property type="entry name" value="Glyco_trans_1"/>
</dbReference>
<evidence type="ECO:0000259" key="2">
    <source>
        <dbReference type="Pfam" id="PF00534"/>
    </source>
</evidence>
<dbReference type="GO" id="GO:0016757">
    <property type="term" value="F:glycosyltransferase activity"/>
    <property type="evidence" value="ECO:0007669"/>
    <property type="project" value="InterPro"/>
</dbReference>
<accession>A0A2S0VRA8</accession>
<name>A0A2S0VRA8_9ALTE</name>
<organism evidence="3 4">
    <name type="scientific">Saccharobesus litoralis</name>
    <dbReference type="NCBI Taxonomy" id="2172099"/>
    <lineage>
        <taxon>Bacteria</taxon>
        <taxon>Pseudomonadati</taxon>
        <taxon>Pseudomonadota</taxon>
        <taxon>Gammaproteobacteria</taxon>
        <taxon>Alteromonadales</taxon>
        <taxon>Alteromonadaceae</taxon>
        <taxon>Saccharobesus</taxon>
    </lineage>
</organism>
<dbReference type="EMBL" id="CP026604">
    <property type="protein sequence ID" value="AWB66755.1"/>
    <property type="molecule type" value="Genomic_DNA"/>
</dbReference>
<dbReference type="InterPro" id="IPR050194">
    <property type="entry name" value="Glycosyltransferase_grp1"/>
</dbReference>
<sequence>MPNQRNEKAKKVAILTNMVAPYRVPFFKELAKWEQIKKLDILTCVEREVDRQWQVENDNSYRTICLSGVTLNLAKGKDAKRILHFRFGIITYLLFKRPDLLIIGDASWTSFIAAFFCRLFFINYFVWNEITTTSKVSAGLVANLRHWMYKGAKHIIASCSMAKDYLLNNAVPNEKISIVNNAVDNDFYLQQKAKWLPQRAKLRKALGIEEDSFCFIYVGQLISRKRVIETVELLAQVNKQTKVHLIVAGTGILENEMKDTAAEVKFSNISFCGYANPARLCQLYTASDALILLSEDEPWGMVVNECLLMGKPYIVSDSVAAGKEFLRRGCLIVDYNFLSLTQVMGFIENCQSVHDSSVLTPKDMSYEFLKKL</sequence>
<evidence type="ECO:0000313" key="3">
    <source>
        <dbReference type="EMBL" id="AWB66755.1"/>
    </source>
</evidence>
<dbReference type="Proteomes" id="UP000244441">
    <property type="component" value="Chromosome"/>
</dbReference>
<dbReference type="CDD" id="cd03801">
    <property type="entry name" value="GT4_PimA-like"/>
    <property type="match status" value="1"/>
</dbReference>
<evidence type="ECO:0000256" key="1">
    <source>
        <dbReference type="SAM" id="Phobius"/>
    </source>
</evidence>
<reference evidence="3 4" key="1">
    <citation type="submission" date="2018-01" db="EMBL/GenBank/DDBJ databases">
        <title>Genome sequence of a Cantenovulum-like bacteria.</title>
        <authorList>
            <person name="Tan W.R."/>
            <person name="Lau N.-S."/>
            <person name="Go F."/>
            <person name="Amirul A.-A.A."/>
        </authorList>
    </citation>
    <scope>NUCLEOTIDE SEQUENCE [LARGE SCALE GENOMIC DNA]</scope>
    <source>
        <strain evidence="3 4">CCB-QB4</strain>
    </source>
</reference>
<keyword evidence="1" id="KW-1133">Transmembrane helix</keyword>
<dbReference type="OrthoDB" id="9792269at2"/>
<feature type="transmembrane region" description="Helical" evidence="1">
    <location>
        <begin position="106"/>
        <end position="127"/>
    </location>
</feature>
<gene>
    <name evidence="3" type="ORF">C2869_10105</name>
</gene>
<dbReference type="SUPFAM" id="SSF53756">
    <property type="entry name" value="UDP-Glycosyltransferase/glycogen phosphorylase"/>
    <property type="match status" value="1"/>
</dbReference>
<dbReference type="Gene3D" id="3.40.50.2000">
    <property type="entry name" value="Glycogen Phosphorylase B"/>
    <property type="match status" value="2"/>
</dbReference>
<dbReference type="PANTHER" id="PTHR45947:SF3">
    <property type="entry name" value="SULFOQUINOVOSYL TRANSFERASE SQD2"/>
    <property type="match status" value="1"/>
</dbReference>
<keyword evidence="4" id="KW-1185">Reference proteome</keyword>
<feature type="domain" description="Glycosyl transferase family 1" evidence="2">
    <location>
        <begin position="199"/>
        <end position="325"/>
    </location>
</feature>
<keyword evidence="1" id="KW-0472">Membrane</keyword>